<dbReference type="InterPro" id="IPR050650">
    <property type="entry name" value="Type-II_Cytokine-TF_Rcpt"/>
</dbReference>
<evidence type="ECO:0000256" key="4">
    <source>
        <dbReference type="ARBA" id="ARBA00023170"/>
    </source>
</evidence>
<reference evidence="10" key="1">
    <citation type="submission" date="2025-08" db="UniProtKB">
        <authorList>
            <consortium name="RefSeq"/>
        </authorList>
    </citation>
    <scope>IDENTIFICATION</scope>
</reference>
<feature type="domain" description="Fibronectin type-III" evidence="8">
    <location>
        <begin position="6"/>
        <end position="106"/>
    </location>
</feature>
<dbReference type="RefSeq" id="XP_033810399.1">
    <property type="nucleotide sequence ID" value="XM_033954508.1"/>
</dbReference>
<name>A0A6P8RXY1_GEOSA</name>
<dbReference type="CDD" id="cd00063">
    <property type="entry name" value="FN3"/>
    <property type="match status" value="1"/>
</dbReference>
<dbReference type="Proteomes" id="UP000515159">
    <property type="component" value="Chromosome 8"/>
</dbReference>
<feature type="chain" id="PRO_5028460064" evidence="7">
    <location>
        <begin position="22"/>
        <end position="594"/>
    </location>
</feature>
<keyword evidence="9" id="KW-1185">Reference proteome</keyword>
<dbReference type="GO" id="GO:0005886">
    <property type="term" value="C:plasma membrane"/>
    <property type="evidence" value="ECO:0007669"/>
    <property type="project" value="TreeGrafter"/>
</dbReference>
<keyword evidence="6" id="KW-0812">Transmembrane</keyword>
<dbReference type="InParanoid" id="A0A6P8RXY1"/>
<evidence type="ECO:0000313" key="10">
    <source>
        <dbReference type="RefSeq" id="XP_033810399.1"/>
    </source>
</evidence>
<gene>
    <name evidence="10" type="primary">IL22RA1</name>
</gene>
<evidence type="ECO:0000256" key="3">
    <source>
        <dbReference type="ARBA" id="ARBA00023157"/>
    </source>
</evidence>
<feature type="signal peptide" evidence="7">
    <location>
        <begin position="1"/>
        <end position="21"/>
    </location>
</feature>
<dbReference type="Pfam" id="PF01108">
    <property type="entry name" value="Tissue_fac"/>
    <property type="match status" value="1"/>
</dbReference>
<evidence type="ECO:0000259" key="8">
    <source>
        <dbReference type="Pfam" id="PF01108"/>
    </source>
</evidence>
<organism evidence="9 10">
    <name type="scientific">Geotrypetes seraphini</name>
    <name type="common">Gaboon caecilian</name>
    <name type="synonym">Caecilia seraphini</name>
    <dbReference type="NCBI Taxonomy" id="260995"/>
    <lineage>
        <taxon>Eukaryota</taxon>
        <taxon>Metazoa</taxon>
        <taxon>Chordata</taxon>
        <taxon>Craniata</taxon>
        <taxon>Vertebrata</taxon>
        <taxon>Euteleostomi</taxon>
        <taxon>Amphibia</taxon>
        <taxon>Gymnophiona</taxon>
        <taxon>Geotrypetes</taxon>
    </lineage>
</organism>
<dbReference type="CTD" id="58985"/>
<feature type="compositionally biased region" description="Basic and acidic residues" evidence="5">
    <location>
        <begin position="559"/>
        <end position="577"/>
    </location>
</feature>
<dbReference type="InterPro" id="IPR036116">
    <property type="entry name" value="FN3_sf"/>
</dbReference>
<dbReference type="GeneID" id="117364840"/>
<comment type="similarity">
    <text evidence="1">Belongs to the type II cytokine receptor family.</text>
</comment>
<proteinExistence type="inferred from homology"/>
<dbReference type="PANTHER" id="PTHR20859">
    <property type="entry name" value="INTERFERON/INTERLEUKIN RECEPTOR"/>
    <property type="match status" value="1"/>
</dbReference>
<feature type="transmembrane region" description="Helical" evidence="6">
    <location>
        <begin position="228"/>
        <end position="252"/>
    </location>
</feature>
<dbReference type="SUPFAM" id="SSF49265">
    <property type="entry name" value="Fibronectin type III"/>
    <property type="match status" value="2"/>
</dbReference>
<dbReference type="OrthoDB" id="9908819at2759"/>
<evidence type="ECO:0000256" key="7">
    <source>
        <dbReference type="SAM" id="SignalP"/>
    </source>
</evidence>
<keyword evidence="4 10" id="KW-0675">Receptor</keyword>
<dbReference type="FunFam" id="2.60.40.10:FF:000348">
    <property type="entry name" value="Interleukin 20 receptor subunit alpha"/>
    <property type="match status" value="1"/>
</dbReference>
<keyword evidence="6" id="KW-1133">Transmembrane helix</keyword>
<dbReference type="Gene3D" id="2.60.40.10">
    <property type="entry name" value="Immunoglobulins"/>
    <property type="match status" value="2"/>
</dbReference>
<keyword evidence="3" id="KW-1015">Disulfide bond</keyword>
<dbReference type="KEGG" id="gsh:117364840"/>
<dbReference type="InterPro" id="IPR003961">
    <property type="entry name" value="FN3_dom"/>
</dbReference>
<dbReference type="PANTHER" id="PTHR20859:SF53">
    <property type="entry name" value="INTERLEUKIN-22 RECEPTOR SUBUNIT ALPHA-1"/>
    <property type="match status" value="1"/>
</dbReference>
<evidence type="ECO:0000256" key="2">
    <source>
        <dbReference type="ARBA" id="ARBA00022729"/>
    </source>
</evidence>
<keyword evidence="6" id="KW-0472">Membrane</keyword>
<sequence>MKRFLLLLLSVLCSSIGYTAANCLLLPKNVRFMSVNYEHILHWGASPGDTAYSIQYKKYGESEWLLSSDCQNITNTFCNLTLELNDLNDQYNARVMAVSKNCTSGWAISKRFSPTQTIFGSPALSYVASVRSITFVIQTPYIHLRSKDGSQETVESITNHGILYHLSISNLKTSKQWSMIKKENEIAIVSLDPDTEYNGTVFFSIRKSEEKSEARAFLVRTLPADSTWLQLLLGGLVFSFGLLALIISYACCKYMRRPRQQPKSLDFVGMTPFQPMNPLKGDVRNSSINVFSWPDGLSSAGTGLCFTSTTKSPQPLAQSGNAYKSQTLNSQALSKASTPKDRSFASCSQFQQQHILDGSGENLSSAYGVYAQVTSPGNHIIYRSNQVVANIPTAGISLTEFNAPQYQCQTQIVPDGSFESHPSMKATGLDDLTYQHQCPQENRFSLNNNLLFFQTERECGEKDLPLLLALLEEGKDVNICRPHPAGLLSLLSTVKVQEDCLLDNRLDEEPPSPFLHIDTGTHGEPINGAECVFLDSLTKTENDMQPFQYWTQDPQNVTEQRRGEQNHPPIEKVDPQHSYKQNNPLNAESFFRNV</sequence>
<dbReference type="AlphaFoldDB" id="A0A6P8RXY1"/>
<accession>A0A6P8RXY1</accession>
<evidence type="ECO:0000313" key="9">
    <source>
        <dbReference type="Proteomes" id="UP000515159"/>
    </source>
</evidence>
<evidence type="ECO:0000256" key="1">
    <source>
        <dbReference type="ARBA" id="ARBA00005399"/>
    </source>
</evidence>
<evidence type="ECO:0000256" key="6">
    <source>
        <dbReference type="SAM" id="Phobius"/>
    </source>
</evidence>
<evidence type="ECO:0000256" key="5">
    <source>
        <dbReference type="SAM" id="MobiDB-lite"/>
    </source>
</evidence>
<dbReference type="GO" id="GO:0004896">
    <property type="term" value="F:cytokine receptor activity"/>
    <property type="evidence" value="ECO:0007669"/>
    <property type="project" value="TreeGrafter"/>
</dbReference>
<dbReference type="InterPro" id="IPR013783">
    <property type="entry name" value="Ig-like_fold"/>
</dbReference>
<protein>
    <submittedName>
        <fullName evidence="10">Interleukin-22 receptor subunit alpha-1 isoform X1</fullName>
    </submittedName>
</protein>
<keyword evidence="2 7" id="KW-0732">Signal</keyword>
<feature type="region of interest" description="Disordered" evidence="5">
    <location>
        <begin position="557"/>
        <end position="585"/>
    </location>
</feature>